<dbReference type="EMBL" id="BAAAYN010000003">
    <property type="protein sequence ID" value="GAA3382510.1"/>
    <property type="molecule type" value="Genomic_DNA"/>
</dbReference>
<name>A0ABP6SQK5_9ACTN</name>
<dbReference type="Proteomes" id="UP001501676">
    <property type="component" value="Unassembled WGS sequence"/>
</dbReference>
<dbReference type="RefSeq" id="WP_345726252.1">
    <property type="nucleotide sequence ID" value="NZ_BAAAYN010000003.1"/>
</dbReference>
<dbReference type="InterPro" id="IPR000873">
    <property type="entry name" value="AMP-dep_synth/lig_dom"/>
</dbReference>
<gene>
    <name evidence="5" type="ORF">GCM10020369_04640</name>
</gene>
<dbReference type="PANTHER" id="PTHR43201">
    <property type="entry name" value="ACYL-COA SYNTHETASE"/>
    <property type="match status" value="1"/>
</dbReference>
<reference evidence="6" key="1">
    <citation type="journal article" date="2019" name="Int. J. Syst. Evol. Microbiol.">
        <title>The Global Catalogue of Microorganisms (GCM) 10K type strain sequencing project: providing services to taxonomists for standard genome sequencing and annotation.</title>
        <authorList>
            <consortium name="The Broad Institute Genomics Platform"/>
            <consortium name="The Broad Institute Genome Sequencing Center for Infectious Disease"/>
            <person name="Wu L."/>
            <person name="Ma J."/>
        </authorList>
    </citation>
    <scope>NUCLEOTIDE SEQUENCE [LARGE SCALE GENOMIC DNA]</scope>
    <source>
        <strain evidence="6">JCM 9458</strain>
    </source>
</reference>
<dbReference type="PROSITE" id="PS00455">
    <property type="entry name" value="AMP_BINDING"/>
    <property type="match status" value="1"/>
</dbReference>
<dbReference type="Gene3D" id="3.30.300.30">
    <property type="match status" value="1"/>
</dbReference>
<dbReference type="Pfam" id="PF00501">
    <property type="entry name" value="AMP-binding"/>
    <property type="match status" value="1"/>
</dbReference>
<dbReference type="SUPFAM" id="SSF56801">
    <property type="entry name" value="Acetyl-CoA synthetase-like"/>
    <property type="match status" value="1"/>
</dbReference>
<evidence type="ECO:0000256" key="2">
    <source>
        <dbReference type="ARBA" id="ARBA00022598"/>
    </source>
</evidence>
<keyword evidence="6" id="KW-1185">Reference proteome</keyword>
<dbReference type="Gene3D" id="3.40.50.12780">
    <property type="entry name" value="N-terminal domain of ligase-like"/>
    <property type="match status" value="1"/>
</dbReference>
<evidence type="ECO:0000256" key="1">
    <source>
        <dbReference type="ARBA" id="ARBA00006432"/>
    </source>
</evidence>
<dbReference type="GO" id="GO:0016874">
    <property type="term" value="F:ligase activity"/>
    <property type="evidence" value="ECO:0007669"/>
    <property type="project" value="UniProtKB-KW"/>
</dbReference>
<dbReference type="InterPro" id="IPR045851">
    <property type="entry name" value="AMP-bd_C_sf"/>
</dbReference>
<keyword evidence="2 5" id="KW-0436">Ligase</keyword>
<evidence type="ECO:0000313" key="5">
    <source>
        <dbReference type="EMBL" id="GAA3382510.1"/>
    </source>
</evidence>
<dbReference type="InterPro" id="IPR020845">
    <property type="entry name" value="AMP-binding_CS"/>
</dbReference>
<feature type="domain" description="AMP-dependent synthetase/ligase" evidence="3">
    <location>
        <begin position="13"/>
        <end position="398"/>
    </location>
</feature>
<feature type="domain" description="AMP-binding enzyme C-terminal" evidence="4">
    <location>
        <begin position="449"/>
        <end position="520"/>
    </location>
</feature>
<dbReference type="InterPro" id="IPR042099">
    <property type="entry name" value="ANL_N_sf"/>
</dbReference>
<evidence type="ECO:0000259" key="4">
    <source>
        <dbReference type="Pfam" id="PF13193"/>
    </source>
</evidence>
<evidence type="ECO:0000259" key="3">
    <source>
        <dbReference type="Pfam" id="PF00501"/>
    </source>
</evidence>
<sequence>MLDRSILPPHAVARWAARTPDTVAVAHVDGRGLTYAQLHADAQAWAGALRGLGVEAGTHVATLLPNGFLSHRTLLALGWLRAVEVPLNTAYVGAILRHALTLSEARFLLTTSELLAQVQPLLTELPHLRTIVLLDAPAGDQAAIVGKTTSETTGRGGLPENSPEAVVVGGDAFAAAAAAQADGAFDGPDVWDIASLLFTSGTTGPSKAVITPWGLALQMWSWVPDDTIGPGEGIYNPLPLFHNSGRSGFAYAMNRGARFVIRDRFSATTFWDDVRAADCRAAALVGPMTALLWGASPGPDDADNPLRSVILGPMIPEMEAFEKRFGVRVATCYGQTEVGAPIVSGWDHGPWEATGRARTSYPWPEIRLVDAHDEPVGDGEVGELVVRSAEPWALNLGYYNMPEESMRAWRNGWFHTGDMFRRDAEGWYTFFDRRKDVLRRRGENISSFEVERGVGEHPAVVECVAVGVPSGVGDDEVLAAVIVNDPAFQPSDLVTFLTGRMPAFMIPRYVRVLDDFPRNSTTGRVRKDELRALVVDDRGWDRLGGA</sequence>
<dbReference type="Pfam" id="PF13193">
    <property type="entry name" value="AMP-binding_C"/>
    <property type="match status" value="1"/>
</dbReference>
<dbReference type="PANTHER" id="PTHR43201:SF5">
    <property type="entry name" value="MEDIUM-CHAIN ACYL-COA LIGASE ACSF2, MITOCHONDRIAL"/>
    <property type="match status" value="1"/>
</dbReference>
<protein>
    <submittedName>
        <fullName evidence="5">ATP-dependent acyl-CoA ligase</fullName>
    </submittedName>
</protein>
<dbReference type="InterPro" id="IPR025110">
    <property type="entry name" value="AMP-bd_C"/>
</dbReference>
<evidence type="ECO:0000313" key="6">
    <source>
        <dbReference type="Proteomes" id="UP001501676"/>
    </source>
</evidence>
<comment type="similarity">
    <text evidence="1">Belongs to the ATP-dependent AMP-binding enzyme family.</text>
</comment>
<accession>A0ABP6SQK5</accession>
<organism evidence="5 6">
    <name type="scientific">Cryptosporangium minutisporangium</name>
    <dbReference type="NCBI Taxonomy" id="113569"/>
    <lineage>
        <taxon>Bacteria</taxon>
        <taxon>Bacillati</taxon>
        <taxon>Actinomycetota</taxon>
        <taxon>Actinomycetes</taxon>
        <taxon>Cryptosporangiales</taxon>
        <taxon>Cryptosporangiaceae</taxon>
        <taxon>Cryptosporangium</taxon>
    </lineage>
</organism>
<proteinExistence type="inferred from homology"/>
<comment type="caution">
    <text evidence="5">The sequence shown here is derived from an EMBL/GenBank/DDBJ whole genome shotgun (WGS) entry which is preliminary data.</text>
</comment>